<accession>A0A1N6FMD4</accession>
<name>A0A1N6FMD4_9FLAO</name>
<dbReference type="RefSeq" id="WP_074234054.1">
    <property type="nucleotide sequence ID" value="NZ_FSRK01000001.1"/>
</dbReference>
<keyword evidence="2" id="KW-1185">Reference proteome</keyword>
<evidence type="ECO:0000313" key="1">
    <source>
        <dbReference type="EMBL" id="SIN96412.1"/>
    </source>
</evidence>
<dbReference type="STRING" id="1416779.SAMN05444409_1357"/>
<dbReference type="SUPFAM" id="SSF55961">
    <property type="entry name" value="Bet v1-like"/>
    <property type="match status" value="1"/>
</dbReference>
<protein>
    <submittedName>
        <fullName evidence="1">Ligand-binding SRPBCC domain-containing protein</fullName>
    </submittedName>
</protein>
<proteinExistence type="predicted"/>
<dbReference type="InterPro" id="IPR023393">
    <property type="entry name" value="START-like_dom_sf"/>
</dbReference>
<dbReference type="Gene3D" id="3.30.530.20">
    <property type="match status" value="1"/>
</dbReference>
<organism evidence="1 2">
    <name type="scientific">Epilithonimonas zeae</name>
    <dbReference type="NCBI Taxonomy" id="1416779"/>
    <lineage>
        <taxon>Bacteria</taxon>
        <taxon>Pseudomonadati</taxon>
        <taxon>Bacteroidota</taxon>
        <taxon>Flavobacteriia</taxon>
        <taxon>Flavobacteriales</taxon>
        <taxon>Weeksellaceae</taxon>
        <taxon>Chryseobacterium group</taxon>
        <taxon>Epilithonimonas</taxon>
    </lineage>
</organism>
<reference evidence="2" key="1">
    <citation type="submission" date="2016-11" db="EMBL/GenBank/DDBJ databases">
        <authorList>
            <person name="Varghese N."/>
            <person name="Submissions S."/>
        </authorList>
    </citation>
    <scope>NUCLEOTIDE SEQUENCE [LARGE SCALE GENOMIC DNA]</scope>
    <source>
        <strain evidence="2">DSM 27623</strain>
    </source>
</reference>
<dbReference type="Proteomes" id="UP000185207">
    <property type="component" value="Unassembled WGS sequence"/>
</dbReference>
<sequence length="157" mass="18711">MKHQLKREQQLNCNIEKAWAFFSSANNLSVITPKDMNFTVLTQLENDDIFEGMIIDYHVSPLFNIKMNWQTEIIKVDYLKSFIDFQVKGPYKLWHHYHEFVENDEGVLVKDVVDYELPLGFLGEIAHNLFVKKKLDHIFDYRKEVLELLFNQKRKAS</sequence>
<dbReference type="OrthoDB" id="9793552at2"/>
<dbReference type="AlphaFoldDB" id="A0A1N6FMD4"/>
<dbReference type="CDD" id="cd07820">
    <property type="entry name" value="SRPBCC_3"/>
    <property type="match status" value="1"/>
</dbReference>
<evidence type="ECO:0000313" key="2">
    <source>
        <dbReference type="Proteomes" id="UP000185207"/>
    </source>
</evidence>
<dbReference type="EMBL" id="FSRK01000001">
    <property type="protein sequence ID" value="SIN96412.1"/>
    <property type="molecule type" value="Genomic_DNA"/>
</dbReference>
<gene>
    <name evidence="1" type="ORF">SAMN05444409_1357</name>
</gene>